<dbReference type="InterPro" id="IPR002934">
    <property type="entry name" value="Polymerase_NTP_transf_dom"/>
</dbReference>
<gene>
    <name evidence="2" type="ORF">L9S41_02900</name>
</gene>
<dbReference type="PANTHER" id="PTHR43449">
    <property type="entry name" value="NUCLEOTIDYLTRANSFERASE"/>
    <property type="match status" value="1"/>
</dbReference>
<dbReference type="PANTHER" id="PTHR43449:SF1">
    <property type="entry name" value="POLYMERASE BETA NUCLEOTIDYLTRANSFERASE DOMAIN-CONTAINING PROTEIN"/>
    <property type="match status" value="1"/>
</dbReference>
<dbReference type="CDD" id="cd05403">
    <property type="entry name" value="NT_KNTase_like"/>
    <property type="match status" value="1"/>
</dbReference>
<reference evidence="2" key="1">
    <citation type="journal article" date="2022" name="Environ. Microbiol.">
        <title>Geoalkalibacter halelectricus SAP #1 sp. nov. possessing extracellular electron transfer and mineral#reducing capabilities from a haloalkaline environment.</title>
        <authorList>
            <person name="Yadav S."/>
            <person name="Singh R."/>
            <person name="Sundharam S.S."/>
            <person name="Chaudhary S."/>
            <person name="Krishnamurthi S."/>
            <person name="Patil S.A."/>
        </authorList>
    </citation>
    <scope>NUCLEOTIDE SEQUENCE</scope>
    <source>
        <strain evidence="2">SAP-1</strain>
    </source>
</reference>
<dbReference type="Pfam" id="PF01909">
    <property type="entry name" value="NTP_transf_2"/>
    <property type="match status" value="1"/>
</dbReference>
<dbReference type="Gene3D" id="3.30.460.10">
    <property type="entry name" value="Beta Polymerase, domain 2"/>
    <property type="match status" value="1"/>
</dbReference>
<protein>
    <submittedName>
        <fullName evidence="2">Nucleotidyltransferase domain-containing protein</fullName>
    </submittedName>
</protein>
<dbReference type="SUPFAM" id="SSF81301">
    <property type="entry name" value="Nucleotidyltransferase"/>
    <property type="match status" value="1"/>
</dbReference>
<dbReference type="RefSeq" id="WP_260748718.1">
    <property type="nucleotide sequence ID" value="NZ_CP092109.1"/>
</dbReference>
<accession>A0ABY5ZT03</accession>
<sequence length="106" mass="11521">MDKESVVAVVEQFIRELQERGIRPQTVILYGSQAAGTATEASDIDLVVISESFSGKNYWERIDILTDAIYAVYAPVEAVAMTPEEWAAGDSSIVDYAGKGEVLYAA</sequence>
<dbReference type="InterPro" id="IPR043519">
    <property type="entry name" value="NT_sf"/>
</dbReference>
<evidence type="ECO:0000313" key="3">
    <source>
        <dbReference type="Proteomes" id="UP001060414"/>
    </source>
</evidence>
<dbReference type="Proteomes" id="UP001060414">
    <property type="component" value="Chromosome"/>
</dbReference>
<proteinExistence type="predicted"/>
<keyword evidence="3" id="KW-1185">Reference proteome</keyword>
<name>A0ABY5ZT03_9BACT</name>
<organism evidence="2 3">
    <name type="scientific">Geoalkalibacter halelectricus</name>
    <dbReference type="NCBI Taxonomy" id="2847045"/>
    <lineage>
        <taxon>Bacteria</taxon>
        <taxon>Pseudomonadati</taxon>
        <taxon>Thermodesulfobacteriota</taxon>
        <taxon>Desulfuromonadia</taxon>
        <taxon>Desulfuromonadales</taxon>
        <taxon>Geoalkalibacteraceae</taxon>
        <taxon>Geoalkalibacter</taxon>
    </lineage>
</organism>
<dbReference type="EMBL" id="CP092109">
    <property type="protein sequence ID" value="UWZ80361.1"/>
    <property type="molecule type" value="Genomic_DNA"/>
</dbReference>
<evidence type="ECO:0000313" key="2">
    <source>
        <dbReference type="EMBL" id="UWZ80361.1"/>
    </source>
</evidence>
<evidence type="ECO:0000259" key="1">
    <source>
        <dbReference type="Pfam" id="PF01909"/>
    </source>
</evidence>
<feature type="domain" description="Polymerase nucleotidyl transferase" evidence="1">
    <location>
        <begin position="11"/>
        <end position="64"/>
    </location>
</feature>